<organism evidence="3 4">
    <name type="scientific">Jannaschia helgolandensis</name>
    <dbReference type="NCBI Taxonomy" id="188906"/>
    <lineage>
        <taxon>Bacteria</taxon>
        <taxon>Pseudomonadati</taxon>
        <taxon>Pseudomonadota</taxon>
        <taxon>Alphaproteobacteria</taxon>
        <taxon>Rhodobacterales</taxon>
        <taxon>Roseobacteraceae</taxon>
        <taxon>Jannaschia</taxon>
    </lineage>
</organism>
<dbReference type="InterPro" id="IPR038375">
    <property type="entry name" value="NDUFAF7_sf"/>
</dbReference>
<sequence>MPDAHRLRDLLIGRIRATGPLTIADYMADCLLHPSLGYYSTRDPFGTGGDFITAPEISQMFGEMLGLCLAQVWIDQGRPKLFSLVELGPGRGTLMADVLRATRAVPGFVTAARVHLVEASETLRQIQADTLFGHDVTWHGTVNDLPDLPTFLLANEFLDALPVRQHVRDGNTWRERLVTETEGALSFALGPAMPVPELNYHNVPAPLPDGTLVERCPALPGIVGTVASRVARGGTAIFIDYGHWRSRGDTLQALRNHTPEDPLAHPGQADLTAHVDFEAIARATPASLCSVSAMISQGVILERLGITARAQALAQSMGGARLNAHVAAHRRLTHPSDMGDLFKAMALLPDGAALPPGFDR</sequence>
<name>A0A1H7R3G2_9RHOB</name>
<gene>
    <name evidence="3" type="ORF">SAMN04488526_2914</name>
</gene>
<evidence type="ECO:0000313" key="4">
    <source>
        <dbReference type="Proteomes" id="UP000199283"/>
    </source>
</evidence>
<dbReference type="GO" id="GO:0035243">
    <property type="term" value="F:protein-arginine omega-N symmetric methyltransferase activity"/>
    <property type="evidence" value="ECO:0007669"/>
    <property type="project" value="TreeGrafter"/>
</dbReference>
<dbReference type="InterPro" id="IPR003788">
    <property type="entry name" value="NDUFAF7"/>
</dbReference>
<evidence type="ECO:0000256" key="1">
    <source>
        <dbReference type="ARBA" id="ARBA00022603"/>
    </source>
</evidence>
<dbReference type="EMBL" id="FNZQ01000006">
    <property type="protein sequence ID" value="SEL54455.1"/>
    <property type="molecule type" value="Genomic_DNA"/>
</dbReference>
<dbReference type="PANTHER" id="PTHR12049:SF7">
    <property type="entry name" value="PROTEIN ARGININE METHYLTRANSFERASE NDUFAF7, MITOCHONDRIAL"/>
    <property type="match status" value="1"/>
</dbReference>
<keyword evidence="1 3" id="KW-0489">Methyltransferase</keyword>
<evidence type="ECO:0000256" key="2">
    <source>
        <dbReference type="ARBA" id="ARBA00022679"/>
    </source>
</evidence>
<dbReference type="RefSeq" id="WP_245737629.1">
    <property type="nucleotide sequence ID" value="NZ_FNZQ01000006.1"/>
</dbReference>
<proteinExistence type="predicted"/>
<protein>
    <submittedName>
        <fullName evidence="3">SAM-dependent methyltransferase, MidA family</fullName>
    </submittedName>
</protein>
<accession>A0A1H7R3G2</accession>
<dbReference type="Proteomes" id="UP000199283">
    <property type="component" value="Unassembled WGS sequence"/>
</dbReference>
<dbReference type="Gene3D" id="3.40.50.12710">
    <property type="match status" value="1"/>
</dbReference>
<dbReference type="STRING" id="188906.SAMN04488526_2914"/>
<dbReference type="InterPro" id="IPR029063">
    <property type="entry name" value="SAM-dependent_MTases_sf"/>
</dbReference>
<dbReference type="Pfam" id="PF02636">
    <property type="entry name" value="Methyltransf_28"/>
    <property type="match status" value="1"/>
</dbReference>
<dbReference type="AlphaFoldDB" id="A0A1H7R3G2"/>
<dbReference type="GO" id="GO:0032259">
    <property type="term" value="P:methylation"/>
    <property type="evidence" value="ECO:0007669"/>
    <property type="project" value="UniProtKB-KW"/>
</dbReference>
<reference evidence="3 4" key="1">
    <citation type="submission" date="2016-10" db="EMBL/GenBank/DDBJ databases">
        <authorList>
            <person name="de Groot N.N."/>
        </authorList>
    </citation>
    <scope>NUCLEOTIDE SEQUENCE [LARGE SCALE GENOMIC DNA]</scope>
    <source>
        <strain evidence="3 4">DSM 14858</strain>
    </source>
</reference>
<dbReference type="PANTHER" id="PTHR12049">
    <property type="entry name" value="PROTEIN ARGININE METHYLTRANSFERASE NDUFAF7, MITOCHONDRIAL"/>
    <property type="match status" value="1"/>
</dbReference>
<keyword evidence="4" id="KW-1185">Reference proteome</keyword>
<dbReference type="SUPFAM" id="SSF53335">
    <property type="entry name" value="S-adenosyl-L-methionine-dependent methyltransferases"/>
    <property type="match status" value="1"/>
</dbReference>
<keyword evidence="2 3" id="KW-0808">Transferase</keyword>
<evidence type="ECO:0000313" key="3">
    <source>
        <dbReference type="EMBL" id="SEL54455.1"/>
    </source>
</evidence>